<gene>
    <name evidence="1" type="ORF">VTK73DRAFT_3983</name>
</gene>
<reference evidence="1 2" key="1">
    <citation type="journal article" date="2024" name="Commun. Biol.">
        <title>Comparative genomic analysis of thermophilic fungi reveals convergent evolutionary adaptations and gene losses.</title>
        <authorList>
            <person name="Steindorff A.S."/>
            <person name="Aguilar-Pontes M.V."/>
            <person name="Robinson A.J."/>
            <person name="Andreopoulos B."/>
            <person name="LaButti K."/>
            <person name="Kuo A."/>
            <person name="Mondo S."/>
            <person name="Riley R."/>
            <person name="Otillar R."/>
            <person name="Haridas S."/>
            <person name="Lipzen A."/>
            <person name="Grimwood J."/>
            <person name="Schmutz J."/>
            <person name="Clum A."/>
            <person name="Reid I.D."/>
            <person name="Moisan M.C."/>
            <person name="Butler G."/>
            <person name="Nguyen T.T.M."/>
            <person name="Dewar K."/>
            <person name="Conant G."/>
            <person name="Drula E."/>
            <person name="Henrissat B."/>
            <person name="Hansel C."/>
            <person name="Singer S."/>
            <person name="Hutchinson M.I."/>
            <person name="de Vries R.P."/>
            <person name="Natvig D.O."/>
            <person name="Powell A.J."/>
            <person name="Tsang A."/>
            <person name="Grigoriev I.V."/>
        </authorList>
    </citation>
    <scope>NUCLEOTIDE SEQUENCE [LARGE SCALE GENOMIC DNA]</scope>
    <source>
        <strain evidence="1 2">ATCC 24622</strain>
    </source>
</reference>
<evidence type="ECO:0000313" key="2">
    <source>
        <dbReference type="Proteomes" id="UP001586593"/>
    </source>
</evidence>
<name>A0ABR3VD91_9PEZI</name>
<evidence type="ECO:0000313" key="1">
    <source>
        <dbReference type="EMBL" id="KAL1839677.1"/>
    </source>
</evidence>
<dbReference type="Proteomes" id="UP001586593">
    <property type="component" value="Unassembled WGS sequence"/>
</dbReference>
<accession>A0ABR3VD91</accession>
<protein>
    <submittedName>
        <fullName evidence="1">Uncharacterized protein</fullName>
    </submittedName>
</protein>
<sequence>MELPLVKPEDKHVAAAPTANGPKAVRHSGTSRTSCAASSVCRLRHCWGSELMHCEDRASVKHETMLPPSVKMLMAPVARQVATLPAAKAPRAVTQMGMAGIRARPEMDPRLWQGAGIGGQIGVGVGVAMQATSVDVAVPETKPSAISRHSMTPTPVLELVKAPVDRQVAAAPAAKGPRAAAQSGTSIRRSVRLVSDARLTQRLGKVVMQRPSRAVRMQLAMSEPAVDGVMEVARQVATLPTA</sequence>
<keyword evidence="2" id="KW-1185">Reference proteome</keyword>
<proteinExistence type="predicted"/>
<dbReference type="EMBL" id="JAZHXJ010002304">
    <property type="protein sequence ID" value="KAL1839677.1"/>
    <property type="molecule type" value="Genomic_DNA"/>
</dbReference>
<comment type="caution">
    <text evidence="1">The sequence shown here is derived from an EMBL/GenBank/DDBJ whole genome shotgun (WGS) entry which is preliminary data.</text>
</comment>
<organism evidence="1 2">
    <name type="scientific">Phialemonium thermophilum</name>
    <dbReference type="NCBI Taxonomy" id="223376"/>
    <lineage>
        <taxon>Eukaryota</taxon>
        <taxon>Fungi</taxon>
        <taxon>Dikarya</taxon>
        <taxon>Ascomycota</taxon>
        <taxon>Pezizomycotina</taxon>
        <taxon>Sordariomycetes</taxon>
        <taxon>Sordariomycetidae</taxon>
        <taxon>Cephalothecales</taxon>
        <taxon>Cephalothecaceae</taxon>
        <taxon>Phialemonium</taxon>
    </lineage>
</organism>